<dbReference type="InterPro" id="IPR000743">
    <property type="entry name" value="Glyco_hydro_28"/>
</dbReference>
<evidence type="ECO:0000256" key="6">
    <source>
        <dbReference type="ARBA" id="ARBA00023295"/>
    </source>
</evidence>
<evidence type="ECO:0000256" key="8">
    <source>
        <dbReference type="PROSITE-ProRule" id="PRU10052"/>
    </source>
</evidence>
<evidence type="ECO:0000256" key="3">
    <source>
        <dbReference type="ARBA" id="ARBA00022512"/>
    </source>
</evidence>
<evidence type="ECO:0000256" key="4">
    <source>
        <dbReference type="ARBA" id="ARBA00022525"/>
    </source>
</evidence>
<sequence length="489" mass="54067">MVVGREYFRVTIKPYNDSSTPKTMKWKQQRNLGDTNGGKWIEKGRAFSEAWQKVCGTQGINTLLIPSGRVFMVKNIGLNGTCMATSINVQLQGKIVAPARDAWGSGSNLIIFHKVNGLTIDGTGGLIDGYGSTWWKCNHCARPTLLTFESCNNLRVGNLTTSNSPKAHIHVNECMGVIFSYISISAPGNSPNTDGFDVYNSRYINIEDSIIATGKPSDDCIAISGDSSFINATRIACGPGHGISIGSLGRNNARNIVEEVHVRNCSFTNTTNGARIKTWATGSGYARKITFEQINLMQTRNPIIINQHYIDYDDLAEEGGGGVRVSEVIYRGFQGTSWNDKAITFNCSSSGCHNIVLDEINIASSEPGNPRLSGQPLSLFQPAHPQRHCFDEKALFRHPPSLDSISIFQPSKRLIQHFHTLFHSPKNPQLFSFKQHKRSILKHQFLRHEATTAAASCNSCMQVVSSGIKWTCMRKTWQHLSKDLEIKSL</sequence>
<reference evidence="10 11" key="1">
    <citation type="submission" date="2024-08" db="EMBL/GenBank/DDBJ databases">
        <title>Insights into the chromosomal genome structure of Flemingia macrophylla.</title>
        <authorList>
            <person name="Ding Y."/>
            <person name="Zhao Y."/>
            <person name="Bi W."/>
            <person name="Wu M."/>
            <person name="Zhao G."/>
            <person name="Gong Y."/>
            <person name="Li W."/>
            <person name="Zhang P."/>
        </authorList>
    </citation>
    <scope>NUCLEOTIDE SEQUENCE [LARGE SCALE GENOMIC DNA]</scope>
    <source>
        <strain evidence="10">DYQJB</strain>
        <tissue evidence="10">Leaf</tissue>
    </source>
</reference>
<evidence type="ECO:0000256" key="2">
    <source>
        <dbReference type="ARBA" id="ARBA00008834"/>
    </source>
</evidence>
<dbReference type="SUPFAM" id="SSF51126">
    <property type="entry name" value="Pectin lyase-like"/>
    <property type="match status" value="1"/>
</dbReference>
<organism evidence="10 11">
    <name type="scientific">Flemingia macrophylla</name>
    <dbReference type="NCBI Taxonomy" id="520843"/>
    <lineage>
        <taxon>Eukaryota</taxon>
        <taxon>Viridiplantae</taxon>
        <taxon>Streptophyta</taxon>
        <taxon>Embryophyta</taxon>
        <taxon>Tracheophyta</taxon>
        <taxon>Spermatophyta</taxon>
        <taxon>Magnoliopsida</taxon>
        <taxon>eudicotyledons</taxon>
        <taxon>Gunneridae</taxon>
        <taxon>Pentapetalae</taxon>
        <taxon>rosids</taxon>
        <taxon>fabids</taxon>
        <taxon>Fabales</taxon>
        <taxon>Fabaceae</taxon>
        <taxon>Papilionoideae</taxon>
        <taxon>50 kb inversion clade</taxon>
        <taxon>NPAAA clade</taxon>
        <taxon>indigoferoid/millettioid clade</taxon>
        <taxon>Phaseoleae</taxon>
        <taxon>Flemingia</taxon>
    </lineage>
</organism>
<evidence type="ECO:0008006" key="12">
    <source>
        <dbReference type="Google" id="ProtNLM"/>
    </source>
</evidence>
<evidence type="ECO:0000313" key="11">
    <source>
        <dbReference type="Proteomes" id="UP001603857"/>
    </source>
</evidence>
<keyword evidence="11" id="KW-1185">Reference proteome</keyword>
<comment type="subcellular location">
    <subcellularLocation>
        <location evidence="1">Secreted</location>
        <location evidence="1">Cell wall</location>
    </subcellularLocation>
</comment>
<comment type="similarity">
    <text evidence="2 9">Belongs to the glycosyl hydrolase 28 family.</text>
</comment>
<dbReference type="PANTHER" id="PTHR31375">
    <property type="match status" value="1"/>
</dbReference>
<evidence type="ECO:0000256" key="5">
    <source>
        <dbReference type="ARBA" id="ARBA00022801"/>
    </source>
</evidence>
<dbReference type="PROSITE" id="PS00502">
    <property type="entry name" value="POLYGALACTURONASE"/>
    <property type="match status" value="1"/>
</dbReference>
<name>A0ABD1L8M9_9FABA</name>
<dbReference type="GO" id="GO:0071555">
    <property type="term" value="P:cell wall organization"/>
    <property type="evidence" value="ECO:0007669"/>
    <property type="project" value="UniProtKB-KW"/>
</dbReference>
<evidence type="ECO:0000256" key="9">
    <source>
        <dbReference type="RuleBase" id="RU361169"/>
    </source>
</evidence>
<dbReference type="AlphaFoldDB" id="A0ABD1L8M9"/>
<keyword evidence="4" id="KW-0964">Secreted</keyword>
<dbReference type="Pfam" id="PF00295">
    <property type="entry name" value="Glyco_hydro_28"/>
    <property type="match status" value="1"/>
</dbReference>
<dbReference type="Proteomes" id="UP001603857">
    <property type="component" value="Unassembled WGS sequence"/>
</dbReference>
<accession>A0ABD1L8M9</accession>
<comment type="caution">
    <text evidence="10">The sequence shown here is derived from an EMBL/GenBank/DDBJ whole genome shotgun (WGS) entry which is preliminary data.</text>
</comment>
<protein>
    <recommendedName>
        <fullName evidence="12">Polygalacturonase</fullName>
    </recommendedName>
</protein>
<feature type="active site" evidence="8">
    <location>
        <position position="241"/>
    </location>
</feature>
<evidence type="ECO:0000256" key="1">
    <source>
        <dbReference type="ARBA" id="ARBA00004191"/>
    </source>
</evidence>
<keyword evidence="3" id="KW-0134">Cell wall</keyword>
<dbReference type="Gene3D" id="2.160.20.10">
    <property type="entry name" value="Single-stranded right-handed beta-helix, Pectin lyase-like"/>
    <property type="match status" value="1"/>
</dbReference>
<keyword evidence="7" id="KW-0961">Cell wall biogenesis/degradation</keyword>
<keyword evidence="6 9" id="KW-0326">Glycosidase</keyword>
<evidence type="ECO:0000313" key="10">
    <source>
        <dbReference type="EMBL" id="KAL2319870.1"/>
    </source>
</evidence>
<gene>
    <name evidence="10" type="ORF">Fmac_028839</name>
</gene>
<evidence type="ECO:0000256" key="7">
    <source>
        <dbReference type="ARBA" id="ARBA00023316"/>
    </source>
</evidence>
<dbReference type="EMBL" id="JBGMDY010000010">
    <property type="protein sequence ID" value="KAL2319870.1"/>
    <property type="molecule type" value="Genomic_DNA"/>
</dbReference>
<dbReference type="GO" id="GO:0016798">
    <property type="term" value="F:hydrolase activity, acting on glycosyl bonds"/>
    <property type="evidence" value="ECO:0007669"/>
    <property type="project" value="UniProtKB-KW"/>
</dbReference>
<dbReference type="InterPro" id="IPR011050">
    <property type="entry name" value="Pectin_lyase_fold/virulence"/>
</dbReference>
<dbReference type="InterPro" id="IPR012334">
    <property type="entry name" value="Pectin_lyas_fold"/>
</dbReference>
<keyword evidence="5 9" id="KW-0378">Hydrolase</keyword>
<proteinExistence type="inferred from homology"/>